<accession>A0ABM8WF98</accession>
<name>A0ABM8WF98_9BURK</name>
<dbReference type="CDD" id="cd00293">
    <property type="entry name" value="USP-like"/>
    <property type="match status" value="1"/>
</dbReference>
<keyword evidence="4" id="KW-1185">Reference proteome</keyword>
<dbReference type="Proteomes" id="UP000706525">
    <property type="component" value="Unassembled WGS sequence"/>
</dbReference>
<dbReference type="InterPro" id="IPR014729">
    <property type="entry name" value="Rossmann-like_a/b/a_fold"/>
</dbReference>
<dbReference type="PANTHER" id="PTHR46268:SF6">
    <property type="entry name" value="UNIVERSAL STRESS PROTEIN UP12"/>
    <property type="match status" value="1"/>
</dbReference>
<proteinExistence type="inferred from homology"/>
<dbReference type="RefSeq" id="WP_223982516.1">
    <property type="nucleotide sequence ID" value="NZ_CAJZAG010000002.1"/>
</dbReference>
<evidence type="ECO:0000259" key="2">
    <source>
        <dbReference type="Pfam" id="PF00582"/>
    </source>
</evidence>
<dbReference type="PRINTS" id="PR01438">
    <property type="entry name" value="UNVRSLSTRESS"/>
</dbReference>
<sequence length="145" mass="15320">MQNIILATDGSVYSDAAARSVASRTLLRGDFVVHVVHCMPELSGEIKRLVGRETIADWMADEGERSMRSAVAILRDADFAVECHVLVGFAPDRIIALAKELHAAAIVLGTHGRGAFLDAVIGSVATRVLAHAPCPVLLVKGPAAI</sequence>
<evidence type="ECO:0000313" key="4">
    <source>
        <dbReference type="Proteomes" id="UP000706525"/>
    </source>
</evidence>
<dbReference type="Gene3D" id="3.40.50.620">
    <property type="entry name" value="HUPs"/>
    <property type="match status" value="1"/>
</dbReference>
<protein>
    <recommendedName>
        <fullName evidence="2">UspA domain-containing protein</fullName>
    </recommendedName>
</protein>
<dbReference type="SUPFAM" id="SSF52402">
    <property type="entry name" value="Adenine nucleotide alpha hydrolases-like"/>
    <property type="match status" value="1"/>
</dbReference>
<evidence type="ECO:0000313" key="3">
    <source>
        <dbReference type="EMBL" id="CAG9166011.1"/>
    </source>
</evidence>
<dbReference type="InterPro" id="IPR006015">
    <property type="entry name" value="Universal_stress_UspA"/>
</dbReference>
<reference evidence="3 4" key="1">
    <citation type="submission" date="2021-08" db="EMBL/GenBank/DDBJ databases">
        <authorList>
            <person name="Peeters C."/>
        </authorList>
    </citation>
    <scope>NUCLEOTIDE SEQUENCE [LARGE SCALE GENOMIC DNA]</scope>
    <source>
        <strain evidence="3 4">LMG 32289</strain>
    </source>
</reference>
<feature type="domain" description="UspA" evidence="2">
    <location>
        <begin position="1"/>
        <end position="140"/>
    </location>
</feature>
<organism evidence="3 4">
    <name type="scientific">Cupriavidus pampae</name>
    <dbReference type="NCBI Taxonomy" id="659251"/>
    <lineage>
        <taxon>Bacteria</taxon>
        <taxon>Pseudomonadati</taxon>
        <taxon>Pseudomonadota</taxon>
        <taxon>Betaproteobacteria</taxon>
        <taxon>Burkholderiales</taxon>
        <taxon>Burkholderiaceae</taxon>
        <taxon>Cupriavidus</taxon>
    </lineage>
</organism>
<dbReference type="EMBL" id="CAJZAG010000002">
    <property type="protein sequence ID" value="CAG9166011.1"/>
    <property type="molecule type" value="Genomic_DNA"/>
</dbReference>
<gene>
    <name evidence="3" type="ORF">LMG32289_00904</name>
</gene>
<comment type="similarity">
    <text evidence="1">Belongs to the universal stress protein A family.</text>
</comment>
<dbReference type="PANTHER" id="PTHR46268">
    <property type="entry name" value="STRESS RESPONSE PROTEIN NHAX"/>
    <property type="match status" value="1"/>
</dbReference>
<evidence type="ECO:0000256" key="1">
    <source>
        <dbReference type="ARBA" id="ARBA00008791"/>
    </source>
</evidence>
<dbReference type="Pfam" id="PF00582">
    <property type="entry name" value="Usp"/>
    <property type="match status" value="1"/>
</dbReference>
<dbReference type="InterPro" id="IPR006016">
    <property type="entry name" value="UspA"/>
</dbReference>
<comment type="caution">
    <text evidence="3">The sequence shown here is derived from an EMBL/GenBank/DDBJ whole genome shotgun (WGS) entry which is preliminary data.</text>
</comment>